<feature type="non-terminal residue" evidence="2">
    <location>
        <position position="1"/>
    </location>
</feature>
<dbReference type="Gene3D" id="3.60.15.10">
    <property type="entry name" value="Ribonuclease Z/Hydroxyacylglutathione hydrolase-like"/>
    <property type="match status" value="1"/>
</dbReference>
<organism evidence="2 3">
    <name type="scientific">Candidatus Aphodoplasma excrementigallinarum</name>
    <dbReference type="NCBI Taxonomy" id="2840673"/>
    <lineage>
        <taxon>Bacteria</taxon>
        <taxon>Bacillati</taxon>
        <taxon>Bacillota</taxon>
        <taxon>Clostridia</taxon>
        <taxon>Eubacteriales</taxon>
        <taxon>Candidatus Aphodoplasma</taxon>
    </lineage>
</organism>
<dbReference type="InterPro" id="IPR001279">
    <property type="entry name" value="Metallo-B-lactamas"/>
</dbReference>
<reference evidence="2" key="1">
    <citation type="submission" date="2020-10" db="EMBL/GenBank/DDBJ databases">
        <authorList>
            <person name="Gilroy R."/>
        </authorList>
    </citation>
    <scope>NUCLEOTIDE SEQUENCE</scope>
    <source>
        <strain evidence="2">4920</strain>
    </source>
</reference>
<dbReference type="SMART" id="SM00849">
    <property type="entry name" value="Lactamase_B"/>
    <property type="match status" value="1"/>
</dbReference>
<comment type="caution">
    <text evidence="2">The sequence shown here is derived from an EMBL/GenBank/DDBJ whole genome shotgun (WGS) entry which is preliminary data.</text>
</comment>
<evidence type="ECO:0000313" key="2">
    <source>
        <dbReference type="EMBL" id="HIV03265.1"/>
    </source>
</evidence>
<evidence type="ECO:0000259" key="1">
    <source>
        <dbReference type="SMART" id="SM00849"/>
    </source>
</evidence>
<dbReference type="PANTHER" id="PTHR47619:SF1">
    <property type="entry name" value="EXODEOXYRIBONUCLEASE WALJ"/>
    <property type="match status" value="1"/>
</dbReference>
<dbReference type="InterPro" id="IPR036866">
    <property type="entry name" value="RibonucZ/Hydroxyglut_hydro"/>
</dbReference>
<accession>A0A9D1T079</accession>
<gene>
    <name evidence="2" type="ORF">IAC74_06785</name>
</gene>
<proteinExistence type="predicted"/>
<reference evidence="2" key="2">
    <citation type="journal article" date="2021" name="PeerJ">
        <title>Extensive microbial diversity within the chicken gut microbiome revealed by metagenomics and culture.</title>
        <authorList>
            <person name="Gilroy R."/>
            <person name="Ravi A."/>
            <person name="Getino M."/>
            <person name="Pursley I."/>
            <person name="Horton D.L."/>
            <person name="Alikhan N.F."/>
            <person name="Baker D."/>
            <person name="Gharbi K."/>
            <person name="Hall N."/>
            <person name="Watson M."/>
            <person name="Adriaenssens E.M."/>
            <person name="Foster-Nyarko E."/>
            <person name="Jarju S."/>
            <person name="Secka A."/>
            <person name="Antonio M."/>
            <person name="Oren A."/>
            <person name="Chaudhuri R.R."/>
            <person name="La Ragione R."/>
            <person name="Hildebrand F."/>
            <person name="Pallen M.J."/>
        </authorList>
    </citation>
    <scope>NUCLEOTIDE SEQUENCE</scope>
    <source>
        <strain evidence="2">4920</strain>
    </source>
</reference>
<feature type="domain" description="Metallo-beta-lactamase" evidence="1">
    <location>
        <begin position="4"/>
        <end position="184"/>
    </location>
</feature>
<dbReference type="Pfam" id="PF00753">
    <property type="entry name" value="Lactamase_B"/>
    <property type="match status" value="1"/>
</dbReference>
<dbReference type="AlphaFoldDB" id="A0A9D1T079"/>
<dbReference type="PANTHER" id="PTHR47619">
    <property type="entry name" value="METALLO-HYDROLASE YYCJ-RELATED"/>
    <property type="match status" value="1"/>
</dbReference>
<dbReference type="InterPro" id="IPR052533">
    <property type="entry name" value="WalJ/YycJ-like"/>
</dbReference>
<dbReference type="Proteomes" id="UP000886743">
    <property type="component" value="Unassembled WGS sequence"/>
</dbReference>
<evidence type="ECO:0000313" key="3">
    <source>
        <dbReference type="Proteomes" id="UP000886743"/>
    </source>
</evidence>
<protein>
    <submittedName>
        <fullName evidence="2">MBL fold metallo-hydrolase</fullName>
    </submittedName>
</protein>
<dbReference type="SUPFAM" id="SSF56281">
    <property type="entry name" value="Metallo-hydrolase/oxidoreductase"/>
    <property type="match status" value="1"/>
</dbReference>
<sequence>SSSKGNAVLVSNGKTNILIDCGISKRRTADALAQAGVSPRDLDAILVTHEHNDHISGVGVMSRGYDIPVYANEKTWAAMERALGRVEEANKKLFRVGESFEINGVGVTSFAIPHDAACPVGYSLFTEGLKLSVATDMGHIDESVVDSICGSDIVLLEANHDLAMLQNGRYPAALKRRILGQFGHLSNDSSAQIAVRLLRSGTRAILLGHLSEENNLPDLAYAAVKGALTGAGARLERDIRLAVANRYELSGMF</sequence>
<dbReference type="EMBL" id="DVOF01000202">
    <property type="protein sequence ID" value="HIV03265.1"/>
    <property type="molecule type" value="Genomic_DNA"/>
</dbReference>
<name>A0A9D1T079_9FIRM</name>